<feature type="non-terminal residue" evidence="3">
    <location>
        <position position="249"/>
    </location>
</feature>
<dbReference type="SUPFAM" id="SSF52540">
    <property type="entry name" value="P-loop containing nucleoside triphosphate hydrolases"/>
    <property type="match status" value="1"/>
</dbReference>
<dbReference type="PANTHER" id="PTHR10039">
    <property type="entry name" value="AMELOGENIN"/>
    <property type="match status" value="1"/>
</dbReference>
<gene>
    <name evidence="3" type="ORF">B0H15DRAFT_793167</name>
</gene>
<dbReference type="InterPro" id="IPR027417">
    <property type="entry name" value="P-loop_NTPase"/>
</dbReference>
<evidence type="ECO:0000313" key="4">
    <source>
        <dbReference type="Proteomes" id="UP001222325"/>
    </source>
</evidence>
<reference evidence="3" key="1">
    <citation type="submission" date="2023-03" db="EMBL/GenBank/DDBJ databases">
        <title>Massive genome expansion in bonnet fungi (Mycena s.s.) driven by repeated elements and novel gene families across ecological guilds.</title>
        <authorList>
            <consortium name="Lawrence Berkeley National Laboratory"/>
            <person name="Harder C.B."/>
            <person name="Miyauchi S."/>
            <person name="Viragh M."/>
            <person name="Kuo A."/>
            <person name="Thoen E."/>
            <person name="Andreopoulos B."/>
            <person name="Lu D."/>
            <person name="Skrede I."/>
            <person name="Drula E."/>
            <person name="Henrissat B."/>
            <person name="Morin E."/>
            <person name="Kohler A."/>
            <person name="Barry K."/>
            <person name="LaButti K."/>
            <person name="Morin E."/>
            <person name="Salamov A."/>
            <person name="Lipzen A."/>
            <person name="Mereny Z."/>
            <person name="Hegedus B."/>
            <person name="Baldrian P."/>
            <person name="Stursova M."/>
            <person name="Weitz H."/>
            <person name="Taylor A."/>
            <person name="Grigoriev I.V."/>
            <person name="Nagy L.G."/>
            <person name="Martin F."/>
            <person name="Kauserud H."/>
        </authorList>
    </citation>
    <scope>NUCLEOTIDE SEQUENCE</scope>
    <source>
        <strain evidence="3">CBHHK173m</strain>
    </source>
</reference>
<dbReference type="EMBL" id="JARJCN010000121">
    <property type="protein sequence ID" value="KAJ7071874.1"/>
    <property type="molecule type" value="Genomic_DNA"/>
</dbReference>
<keyword evidence="1" id="KW-0677">Repeat</keyword>
<evidence type="ECO:0000256" key="1">
    <source>
        <dbReference type="ARBA" id="ARBA00022737"/>
    </source>
</evidence>
<dbReference type="InterPro" id="IPR056884">
    <property type="entry name" value="NPHP3-like_N"/>
</dbReference>
<evidence type="ECO:0000313" key="3">
    <source>
        <dbReference type="EMBL" id="KAJ7071874.1"/>
    </source>
</evidence>
<dbReference type="Proteomes" id="UP001222325">
    <property type="component" value="Unassembled WGS sequence"/>
</dbReference>
<dbReference type="Pfam" id="PF24883">
    <property type="entry name" value="NPHP3_N"/>
    <property type="match status" value="1"/>
</dbReference>
<feature type="domain" description="Nephrocystin 3-like N-terminal" evidence="2">
    <location>
        <begin position="27"/>
        <end position="186"/>
    </location>
</feature>
<comment type="caution">
    <text evidence="3">The sequence shown here is derived from an EMBL/GenBank/DDBJ whole genome shotgun (WGS) entry which is preliminary data.</text>
</comment>
<keyword evidence="4" id="KW-1185">Reference proteome</keyword>
<organism evidence="3 4">
    <name type="scientific">Mycena belliarum</name>
    <dbReference type="NCBI Taxonomy" id="1033014"/>
    <lineage>
        <taxon>Eukaryota</taxon>
        <taxon>Fungi</taxon>
        <taxon>Dikarya</taxon>
        <taxon>Basidiomycota</taxon>
        <taxon>Agaricomycotina</taxon>
        <taxon>Agaricomycetes</taxon>
        <taxon>Agaricomycetidae</taxon>
        <taxon>Agaricales</taxon>
        <taxon>Marasmiineae</taxon>
        <taxon>Mycenaceae</taxon>
        <taxon>Mycena</taxon>
    </lineage>
</organism>
<dbReference type="AlphaFoldDB" id="A0AAD6XLJ1"/>
<evidence type="ECO:0000259" key="2">
    <source>
        <dbReference type="Pfam" id="PF24883"/>
    </source>
</evidence>
<sequence length="249" mass="28305">KQKIMDWITPLNFFQRQADILTAWQPGTGQWLLSDACFKCWESKGQQVIWCHGMPGAGKTILSAMVVNYLQAKFQGDSNVACIYLNHKETAAQTLVNLLASIWKQLAVDKPLDPAMQTLYKHHRARDTSLSVQEISNILCMLIVQQPQVYLIVDALDEYPEQQRIALLEQLATLLGPTARLMITSRPNLKFHDFFPNLLVVEIRASNDDICCYIDKQIHLAPRLSKHVQLQPRLCDEIKSCITSKVDGM</sequence>
<protein>
    <recommendedName>
        <fullName evidence="2">Nephrocystin 3-like N-terminal domain-containing protein</fullName>
    </recommendedName>
</protein>
<name>A0AAD6XLJ1_9AGAR</name>
<proteinExistence type="predicted"/>
<accession>A0AAD6XLJ1</accession>
<dbReference type="PANTHER" id="PTHR10039:SF15">
    <property type="entry name" value="NACHT DOMAIN-CONTAINING PROTEIN"/>
    <property type="match status" value="1"/>
</dbReference>
<dbReference type="Gene3D" id="3.40.50.300">
    <property type="entry name" value="P-loop containing nucleotide triphosphate hydrolases"/>
    <property type="match status" value="1"/>
</dbReference>